<name>A0A1C7Z6T3_PSESX</name>
<comment type="caution">
    <text evidence="1">The sequence shown here is derived from an EMBL/GenBank/DDBJ whole genome shotgun (WGS) entry which is preliminary data.</text>
</comment>
<organism evidence="1 2">
    <name type="scientific">Pseudomonas syringae</name>
    <dbReference type="NCBI Taxonomy" id="317"/>
    <lineage>
        <taxon>Bacteria</taxon>
        <taxon>Pseudomonadati</taxon>
        <taxon>Pseudomonadota</taxon>
        <taxon>Gammaproteobacteria</taxon>
        <taxon>Pseudomonadales</taxon>
        <taxon>Pseudomonadaceae</taxon>
        <taxon>Pseudomonas</taxon>
    </lineage>
</organism>
<protein>
    <submittedName>
        <fullName evidence="1">Uncharacterized protein</fullName>
    </submittedName>
</protein>
<proteinExistence type="predicted"/>
<dbReference type="AlphaFoldDB" id="A0A1C7Z6T3"/>
<evidence type="ECO:0000313" key="2">
    <source>
        <dbReference type="Proteomes" id="UP000093104"/>
    </source>
</evidence>
<accession>A0A1C7Z6T3</accession>
<dbReference type="EMBL" id="LGSI01000031">
    <property type="protein sequence ID" value="OCR25651.1"/>
    <property type="molecule type" value="Genomic_DNA"/>
</dbReference>
<gene>
    <name evidence="1" type="ORF">AFK24_07960</name>
</gene>
<evidence type="ECO:0000313" key="1">
    <source>
        <dbReference type="EMBL" id="OCR25651.1"/>
    </source>
</evidence>
<sequence>MLLRIQQDETIRSYIERSTFLSEQHLFKKSYAIDELTISDFRDVASMLGWHGCYGFNRLLHNHTIQPLLSVFKNPQDMCQSISILKFPPNLTQCQPH</sequence>
<dbReference type="Proteomes" id="UP000093104">
    <property type="component" value="Unassembled WGS sequence"/>
</dbReference>
<reference evidence="1 2" key="1">
    <citation type="submission" date="2015-07" db="EMBL/GenBank/DDBJ databases">
        <title>Draft genome sequence of a diazotrophic, plant growth-promoting rhizobacterium of the Pseudomonas syringae complex.</title>
        <authorList>
            <person name="Patten C.L."/>
            <person name="Jeong H."/>
        </authorList>
    </citation>
    <scope>NUCLEOTIDE SEQUENCE [LARGE SCALE GENOMIC DNA]</scope>
    <source>
        <strain evidence="1 2">GR12-2</strain>
    </source>
</reference>